<evidence type="ECO:0000313" key="2">
    <source>
        <dbReference type="EMBL" id="TRM56361.1"/>
    </source>
</evidence>
<dbReference type="EMBL" id="VDMD01000071">
    <property type="protein sequence ID" value="TRM56361.1"/>
    <property type="molecule type" value="Genomic_DNA"/>
</dbReference>
<comment type="caution">
    <text evidence="2">The sequence shown here is derived from an EMBL/GenBank/DDBJ whole genome shotgun (WGS) entry which is preliminary data.</text>
</comment>
<sequence>LDVHVPTPRDVDRIANALKQGTVCHGKDGTVIAIAAIADDEHYAPVPILLSPSCKKETGDELAKWLCEVVDVWEEHEYGKRLHGPIRTVASDGESSFRAARFKLCMTESLDTSEPLGELLSSLVGLNLQTGPRGLLGTCDPKHVIKRFATWLRSPTGLLVGKTTLMPGDFLRALARLPHMTEEKARHLMDPADKQNVPKAVSLIQALLEIEEKAEPPTNPAEAHRHSLVIFVAKTLGFFVRPFIDLNMDLAEQVRSHSTYTHLVSAMQLKHGLGFLTGALLADSLAIVKDEMHQIARLQLLDRKIRYFFILVGTDRLEVLFSNVRTQDHSRNFDALQLVQKLSIGAEVGAILERNPDIDPGHKRLNVSDTMGVDHVNPISVTGEVSVGSVNLRREWPGGGEDANDLLVQYLGPDARVDFKPIFKQNSGDFLRLNGKDYVGSRWTADDARSESTEVDKDSTHPSPSDPAPHSIALESSDSGSSVDLEDLPEGMDIEDYLTAEELDANDVSPPGSRQDRLFYNVDGRKFYKASYIAAKLTPEHARKVTLRPLRARGVTVEQSLRRGDSRALNLTDNDGSSQLKTGDLVATLVHIEKTVCLAVLEVRGMTMGSAKRSVDAIPIQDLTRTAADRVVTITGQILDLEAYSSEDAHSLEPLTSWRWSGEFVRFNSPRIHAAGPGTVIRILSPLIVPASSDITTTVPVVEDDQPLSDSGEPRTNHDTPADVHRPPALTVTWSFPSSDLDDALLDMWSSLTSDSKDIFSNLQLIPSLSNVELPYRDCSNDQAKFVVAAEDMPAHASVVKKPGSTVVPCKLCDAHIKINGMRRHQPFVNPCGWCGLEDCTTQIVSRKGKADTIISSCEYHYERMQYEAAKRFSPASPCTNVPLHYPLCTLSLSGQRRTIWKYNALFHFATEHIVRAEDGSDEFPQVPDEFLVATFITTQEATCMG</sequence>
<dbReference type="AlphaFoldDB" id="A0A550BV07"/>
<gene>
    <name evidence="2" type="ORF">BD626DRAFT_414104</name>
</gene>
<feature type="region of interest" description="Disordered" evidence="1">
    <location>
        <begin position="700"/>
        <end position="726"/>
    </location>
</feature>
<organism evidence="2 3">
    <name type="scientific">Schizophyllum amplum</name>
    <dbReference type="NCBI Taxonomy" id="97359"/>
    <lineage>
        <taxon>Eukaryota</taxon>
        <taxon>Fungi</taxon>
        <taxon>Dikarya</taxon>
        <taxon>Basidiomycota</taxon>
        <taxon>Agaricomycotina</taxon>
        <taxon>Agaricomycetes</taxon>
        <taxon>Agaricomycetidae</taxon>
        <taxon>Agaricales</taxon>
        <taxon>Schizophyllaceae</taxon>
        <taxon>Schizophyllum</taxon>
    </lineage>
</organism>
<feature type="non-terminal residue" evidence="2">
    <location>
        <position position="1"/>
    </location>
</feature>
<proteinExistence type="predicted"/>
<protein>
    <submittedName>
        <fullName evidence="2">Uncharacterized protein</fullName>
    </submittedName>
</protein>
<feature type="compositionally biased region" description="Basic and acidic residues" evidence="1">
    <location>
        <begin position="712"/>
        <end position="726"/>
    </location>
</feature>
<evidence type="ECO:0000313" key="3">
    <source>
        <dbReference type="Proteomes" id="UP000320762"/>
    </source>
</evidence>
<dbReference type="STRING" id="97359.A0A550BV07"/>
<name>A0A550BV07_9AGAR</name>
<dbReference type="OrthoDB" id="3048541at2759"/>
<feature type="region of interest" description="Disordered" evidence="1">
    <location>
        <begin position="444"/>
        <end position="487"/>
    </location>
</feature>
<feature type="compositionally biased region" description="Basic and acidic residues" evidence="1">
    <location>
        <begin position="444"/>
        <end position="460"/>
    </location>
</feature>
<evidence type="ECO:0000256" key="1">
    <source>
        <dbReference type="SAM" id="MobiDB-lite"/>
    </source>
</evidence>
<accession>A0A550BV07</accession>
<keyword evidence="3" id="KW-1185">Reference proteome</keyword>
<reference evidence="2 3" key="1">
    <citation type="journal article" date="2019" name="New Phytol.">
        <title>Comparative genomics reveals unique wood-decay strategies and fruiting body development in the Schizophyllaceae.</title>
        <authorList>
            <person name="Almasi E."/>
            <person name="Sahu N."/>
            <person name="Krizsan K."/>
            <person name="Balint B."/>
            <person name="Kovacs G.M."/>
            <person name="Kiss B."/>
            <person name="Cseklye J."/>
            <person name="Drula E."/>
            <person name="Henrissat B."/>
            <person name="Nagy I."/>
            <person name="Chovatia M."/>
            <person name="Adam C."/>
            <person name="LaButti K."/>
            <person name="Lipzen A."/>
            <person name="Riley R."/>
            <person name="Grigoriev I.V."/>
            <person name="Nagy L.G."/>
        </authorList>
    </citation>
    <scope>NUCLEOTIDE SEQUENCE [LARGE SCALE GENOMIC DNA]</scope>
    <source>
        <strain evidence="2 3">NL-1724</strain>
    </source>
</reference>
<dbReference type="Proteomes" id="UP000320762">
    <property type="component" value="Unassembled WGS sequence"/>
</dbReference>